<evidence type="ECO:0000313" key="2">
    <source>
        <dbReference type="EMBL" id="KAJ7374411.1"/>
    </source>
</evidence>
<gene>
    <name evidence="2" type="ORF">OS493_007516</name>
</gene>
<keyword evidence="3" id="KW-1185">Reference proteome</keyword>
<name>A0A9X0CT01_9CNID</name>
<dbReference type="OrthoDB" id="6382611at2759"/>
<feature type="compositionally biased region" description="Basic residues" evidence="1">
    <location>
        <begin position="493"/>
        <end position="516"/>
    </location>
</feature>
<feature type="region of interest" description="Disordered" evidence="1">
    <location>
        <begin position="272"/>
        <end position="310"/>
    </location>
</feature>
<evidence type="ECO:0000256" key="1">
    <source>
        <dbReference type="SAM" id="MobiDB-lite"/>
    </source>
</evidence>
<dbReference type="AlphaFoldDB" id="A0A9X0CT01"/>
<sequence>MGPNIKKNTIYAKVLDRKIVMVDISIHPECLPASRPLKENKANSYKWFTEEHFDVKVNVENYKMLFWQKCWLHQKLETKRKVERGPHRDCSEMLPDPELFIQYQFVKKRRYKQTVLIREKEESVSENQEKVSRQSEYSGGGHRSYDFFPEKLNVTVSLTSQNSQQVIQDVEEQRSSKSTISKYFSKDTAAAVTHSTHKKRAALKNMNKNNDPKKKIKSLVCTTSSVGDESAVNENKNQKATGSVELEGETQCKLDQVSWVNQLGQEVEIQDVLGSQEDRSSKVGKQEKHGNDILSRHGDESEELPYDSSENCSSIVSAMSPKNEEYLTATSCNEDVESVKHTECCDTVSDNKDLDSKFTTKAAKLKRRRSHSESDSTDIESVPSLRSRLSKKNILKKLKTMSSDESGPSRKETDSSSVKIGGEDNDFETPKTRRNVGKRKGSDLSDDQDLYSSCFSTNDQTVSSSNHDVKEGLKSKKRQTKKAADVNVEVSARKGKTTTKKRIRKRQVKATSKNHT</sequence>
<dbReference type="Proteomes" id="UP001163046">
    <property type="component" value="Unassembled WGS sequence"/>
</dbReference>
<proteinExistence type="predicted"/>
<organism evidence="2 3">
    <name type="scientific">Desmophyllum pertusum</name>
    <dbReference type="NCBI Taxonomy" id="174260"/>
    <lineage>
        <taxon>Eukaryota</taxon>
        <taxon>Metazoa</taxon>
        <taxon>Cnidaria</taxon>
        <taxon>Anthozoa</taxon>
        <taxon>Hexacorallia</taxon>
        <taxon>Scleractinia</taxon>
        <taxon>Caryophylliina</taxon>
        <taxon>Caryophylliidae</taxon>
        <taxon>Desmophyllum</taxon>
    </lineage>
</organism>
<protein>
    <submittedName>
        <fullName evidence="2">Uncharacterized protein</fullName>
    </submittedName>
</protein>
<feature type="compositionally biased region" description="Basic and acidic residues" evidence="1">
    <location>
        <begin position="276"/>
        <end position="299"/>
    </location>
</feature>
<reference evidence="2" key="1">
    <citation type="submission" date="2023-01" db="EMBL/GenBank/DDBJ databases">
        <title>Genome assembly of the deep-sea coral Lophelia pertusa.</title>
        <authorList>
            <person name="Herrera S."/>
            <person name="Cordes E."/>
        </authorList>
    </citation>
    <scope>NUCLEOTIDE SEQUENCE</scope>
    <source>
        <strain evidence="2">USNM1676648</strain>
        <tissue evidence="2">Polyp</tissue>
    </source>
</reference>
<feature type="compositionally biased region" description="Polar residues" evidence="1">
    <location>
        <begin position="454"/>
        <end position="466"/>
    </location>
</feature>
<comment type="caution">
    <text evidence="2">The sequence shown here is derived from an EMBL/GenBank/DDBJ whole genome shotgun (WGS) entry which is preliminary data.</text>
</comment>
<feature type="region of interest" description="Disordered" evidence="1">
    <location>
        <begin position="351"/>
        <end position="516"/>
    </location>
</feature>
<accession>A0A9X0CT01</accession>
<feature type="compositionally biased region" description="Basic residues" evidence="1">
    <location>
        <begin position="388"/>
        <end position="399"/>
    </location>
</feature>
<dbReference type="EMBL" id="MU826828">
    <property type="protein sequence ID" value="KAJ7374411.1"/>
    <property type="molecule type" value="Genomic_DNA"/>
</dbReference>
<evidence type="ECO:0000313" key="3">
    <source>
        <dbReference type="Proteomes" id="UP001163046"/>
    </source>
</evidence>